<dbReference type="OrthoDB" id="2854648at2"/>
<sequence>MAVLSCFPNLPIVYIDETGIDRYLYRQQGRAKRGVKILDKISGRRFERVSVVAGQVGQSIIAPMIYKGSMTTEFFMEWFSTQLLPSLTEPHLIIMDNATFHPKGRLDRLCLSHHHYFLPLPPYSPELNPIERTWANLKNRVTELMKMKTSVTDCLAYCLKT</sequence>
<dbReference type="Gene3D" id="3.30.420.10">
    <property type="entry name" value="Ribonuclease H-like superfamily/Ribonuclease H"/>
    <property type="match status" value="1"/>
</dbReference>
<dbReference type="PANTHER" id="PTHR46564:SF1">
    <property type="entry name" value="TRANSPOSASE"/>
    <property type="match status" value="1"/>
</dbReference>
<dbReference type="EMBL" id="MSJL01000056">
    <property type="protein sequence ID" value="OLF49071.1"/>
    <property type="molecule type" value="Genomic_DNA"/>
</dbReference>
<evidence type="ECO:0000313" key="3">
    <source>
        <dbReference type="EMBL" id="SUN06808.1"/>
    </source>
</evidence>
<dbReference type="Proteomes" id="UP000255213">
    <property type="component" value="Unassembled WGS sequence"/>
</dbReference>
<dbReference type="InterPro" id="IPR012337">
    <property type="entry name" value="RNaseH-like_sf"/>
</dbReference>
<evidence type="ECO:0000313" key="4">
    <source>
        <dbReference type="Proteomes" id="UP000186437"/>
    </source>
</evidence>
<reference evidence="3 5" key="3">
    <citation type="submission" date="2018-06" db="EMBL/GenBank/DDBJ databases">
        <authorList>
            <consortium name="Pathogen Informatics"/>
            <person name="Doyle S."/>
        </authorList>
    </citation>
    <scope>NUCLEOTIDE SEQUENCE [LARGE SCALE GENOMIC DNA]</scope>
    <source>
        <strain evidence="3 5">NCTC12957</strain>
    </source>
</reference>
<dbReference type="RefSeq" id="WP_075099880.1">
    <property type="nucleotide sequence ID" value="NZ_MSJL01000056.1"/>
</dbReference>
<dbReference type="InterPro" id="IPR038717">
    <property type="entry name" value="Tc1-like_DDE_dom"/>
</dbReference>
<keyword evidence="4" id="KW-1185">Reference proteome</keyword>
<dbReference type="AlphaFoldDB" id="A0A1Q8EBA2"/>
<dbReference type="EMBL" id="UHEN01000001">
    <property type="protein sequence ID" value="SUN06808.1"/>
    <property type="molecule type" value="Genomic_DNA"/>
</dbReference>
<protein>
    <submittedName>
        <fullName evidence="3">Degenerate transposase</fullName>
    </submittedName>
    <submittedName>
        <fullName evidence="2">IS630 family transposase</fullName>
    </submittedName>
</protein>
<proteinExistence type="predicted"/>
<feature type="domain" description="Tc1-like transposase DDE" evidence="1">
    <location>
        <begin position="11"/>
        <end position="146"/>
    </location>
</feature>
<dbReference type="Proteomes" id="UP000186437">
    <property type="component" value="Unassembled WGS sequence"/>
</dbReference>
<dbReference type="GO" id="GO:0003676">
    <property type="term" value="F:nucleic acid binding"/>
    <property type="evidence" value="ECO:0007669"/>
    <property type="project" value="InterPro"/>
</dbReference>
<dbReference type="InterPro" id="IPR036397">
    <property type="entry name" value="RNaseH_sf"/>
</dbReference>
<dbReference type="Pfam" id="PF13358">
    <property type="entry name" value="DDE_3"/>
    <property type="match status" value="1"/>
</dbReference>
<dbReference type="PANTHER" id="PTHR46564">
    <property type="entry name" value="TRANSPOSASE"/>
    <property type="match status" value="1"/>
</dbReference>
<evidence type="ECO:0000313" key="5">
    <source>
        <dbReference type="Proteomes" id="UP000255213"/>
    </source>
</evidence>
<reference evidence="2" key="1">
    <citation type="submission" date="2016-12" db="EMBL/GenBank/DDBJ databases">
        <authorList>
            <person name="Song W.-J."/>
            <person name="Kurnit D.M."/>
        </authorList>
    </citation>
    <scope>NUCLEOTIDE SEQUENCE [LARGE SCALE GENOMIC DNA]</scope>
    <source>
        <strain evidence="2">ATCC 51725</strain>
    </source>
</reference>
<accession>A0A1Q8EBA2</accession>
<evidence type="ECO:0000259" key="1">
    <source>
        <dbReference type="Pfam" id="PF13358"/>
    </source>
</evidence>
<gene>
    <name evidence="2" type="ORF">BU200_09270</name>
    <name evidence="3" type="ORF">NCTC12957_00828</name>
</gene>
<name>A0A1Q8EBA2_STRAI</name>
<dbReference type="SUPFAM" id="SSF53098">
    <property type="entry name" value="Ribonuclease H-like"/>
    <property type="match status" value="1"/>
</dbReference>
<organism evidence="2 4">
    <name type="scientific">Streptococcus acidominimus</name>
    <dbReference type="NCBI Taxonomy" id="1326"/>
    <lineage>
        <taxon>Bacteria</taxon>
        <taxon>Bacillati</taxon>
        <taxon>Bacillota</taxon>
        <taxon>Bacilli</taxon>
        <taxon>Lactobacillales</taxon>
        <taxon>Streptococcaceae</taxon>
        <taxon>Streptococcus</taxon>
    </lineage>
</organism>
<evidence type="ECO:0000313" key="2">
    <source>
        <dbReference type="EMBL" id="OLF49071.1"/>
    </source>
</evidence>
<reference evidence="4" key="2">
    <citation type="submission" date="2016-12" db="EMBL/GenBank/DDBJ databases">
        <authorList>
            <person name="Gulvik C.A."/>
        </authorList>
    </citation>
    <scope>NUCLEOTIDE SEQUENCE [LARGE SCALE GENOMIC DNA]</scope>
    <source>
        <strain evidence="4">ATCC 51725</strain>
    </source>
</reference>